<name>A0AAE9CW75_CAEBR</name>
<dbReference type="AlphaFoldDB" id="A0AAE9CW75"/>
<proteinExistence type="predicted"/>
<evidence type="ECO:0000313" key="1">
    <source>
        <dbReference type="EMBL" id="ULT83629.1"/>
    </source>
</evidence>
<dbReference type="Proteomes" id="UP000827892">
    <property type="component" value="Chromosome X"/>
</dbReference>
<sequence>MVIHKQRDERSSRINGQSYVDPVKLRTSREADDFSTSAGIVVNDIGMNIKWISKDIAVFGGSSFGSRTEVGDFRLEDPTFKEL</sequence>
<evidence type="ECO:0000313" key="2">
    <source>
        <dbReference type="Proteomes" id="UP000827892"/>
    </source>
</evidence>
<gene>
    <name evidence="1" type="ORF">L3Y34_012692</name>
</gene>
<reference evidence="1 2" key="1">
    <citation type="submission" date="2022-05" db="EMBL/GenBank/DDBJ databases">
        <title>Chromosome-level reference genomes for two strains of Caenorhabditis briggsae: an improved platform for comparative genomics.</title>
        <authorList>
            <person name="Stevens L."/>
            <person name="Andersen E.C."/>
        </authorList>
    </citation>
    <scope>NUCLEOTIDE SEQUENCE [LARGE SCALE GENOMIC DNA]</scope>
    <source>
        <strain evidence="1">QX1410_ONT</strain>
        <tissue evidence="1">Whole-organism</tissue>
    </source>
</reference>
<dbReference type="EMBL" id="CP090896">
    <property type="protein sequence ID" value="ULT83629.1"/>
    <property type="molecule type" value="Genomic_DNA"/>
</dbReference>
<accession>A0AAE9CW75</accession>
<protein>
    <submittedName>
        <fullName evidence="1">Uncharacterized protein</fullName>
    </submittedName>
</protein>
<organism evidence="1 2">
    <name type="scientific">Caenorhabditis briggsae</name>
    <dbReference type="NCBI Taxonomy" id="6238"/>
    <lineage>
        <taxon>Eukaryota</taxon>
        <taxon>Metazoa</taxon>
        <taxon>Ecdysozoa</taxon>
        <taxon>Nematoda</taxon>
        <taxon>Chromadorea</taxon>
        <taxon>Rhabditida</taxon>
        <taxon>Rhabditina</taxon>
        <taxon>Rhabditomorpha</taxon>
        <taxon>Rhabditoidea</taxon>
        <taxon>Rhabditidae</taxon>
        <taxon>Peloderinae</taxon>
        <taxon>Caenorhabditis</taxon>
    </lineage>
</organism>